<proteinExistence type="predicted"/>
<organism evidence="1 2">
    <name type="scientific">Rhizoctonia solani</name>
    <dbReference type="NCBI Taxonomy" id="456999"/>
    <lineage>
        <taxon>Eukaryota</taxon>
        <taxon>Fungi</taxon>
        <taxon>Dikarya</taxon>
        <taxon>Basidiomycota</taxon>
        <taxon>Agaricomycotina</taxon>
        <taxon>Agaricomycetes</taxon>
        <taxon>Cantharellales</taxon>
        <taxon>Ceratobasidiaceae</taxon>
        <taxon>Rhizoctonia</taxon>
    </lineage>
</organism>
<dbReference type="AlphaFoldDB" id="A0A0K6GAE1"/>
<reference evidence="1 2" key="1">
    <citation type="submission" date="2015-07" db="EMBL/GenBank/DDBJ databases">
        <authorList>
            <person name="Noorani M."/>
        </authorList>
    </citation>
    <scope>NUCLEOTIDE SEQUENCE [LARGE SCALE GENOMIC DNA]</scope>
    <source>
        <strain evidence="1">BBA 69670</strain>
    </source>
</reference>
<evidence type="ECO:0000313" key="1">
    <source>
        <dbReference type="EMBL" id="CUA75349.1"/>
    </source>
</evidence>
<evidence type="ECO:0000313" key="2">
    <source>
        <dbReference type="Proteomes" id="UP000044841"/>
    </source>
</evidence>
<protein>
    <submittedName>
        <fullName evidence="1">Uncharacterized protein</fullName>
    </submittedName>
</protein>
<sequence>MLKTGDRFDEIRQTMNDTLVSRRGPQIFDKSVDLINKGFEIRAIGSIEEFQGGGQNRLAYFLGTWQNTQINLELGEIDNGSNSTFSDR</sequence>
<name>A0A0K6GAE1_9AGAM</name>
<gene>
    <name evidence="1" type="ORF">RSOLAG22IIIB_05854</name>
</gene>
<dbReference type="Proteomes" id="UP000044841">
    <property type="component" value="Unassembled WGS sequence"/>
</dbReference>
<dbReference type="EMBL" id="CYGV01001534">
    <property type="protein sequence ID" value="CUA75349.1"/>
    <property type="molecule type" value="Genomic_DNA"/>
</dbReference>
<keyword evidence="2" id="KW-1185">Reference proteome</keyword>
<accession>A0A0K6GAE1</accession>